<dbReference type="Proteomes" id="UP000253918">
    <property type="component" value="Unassembled WGS sequence"/>
</dbReference>
<dbReference type="InterPro" id="IPR021095">
    <property type="entry name" value="DUF3734"/>
</dbReference>
<organism evidence="6 7">
    <name type="scientific">Sphingomonas aracearum</name>
    <dbReference type="NCBI Taxonomy" id="2283317"/>
    <lineage>
        <taxon>Bacteria</taxon>
        <taxon>Pseudomonadati</taxon>
        <taxon>Pseudomonadota</taxon>
        <taxon>Alphaproteobacteria</taxon>
        <taxon>Sphingomonadales</taxon>
        <taxon>Sphingomonadaceae</taxon>
        <taxon>Sphingomonas</taxon>
    </lineage>
</organism>
<dbReference type="PANTHER" id="PTHR14226">
    <property type="entry name" value="NEUROPATHY TARGET ESTERASE/SWISS CHEESE D.MELANOGASTER"/>
    <property type="match status" value="1"/>
</dbReference>
<protein>
    <submittedName>
        <fullName evidence="6">Patatin</fullName>
    </submittedName>
</protein>
<evidence type="ECO:0000259" key="5">
    <source>
        <dbReference type="PROSITE" id="PS51635"/>
    </source>
</evidence>
<dbReference type="GO" id="GO:0016787">
    <property type="term" value="F:hydrolase activity"/>
    <property type="evidence" value="ECO:0007669"/>
    <property type="project" value="UniProtKB-UniRule"/>
</dbReference>
<dbReference type="OrthoDB" id="9807112at2"/>
<evidence type="ECO:0000256" key="2">
    <source>
        <dbReference type="ARBA" id="ARBA00022963"/>
    </source>
</evidence>
<accession>A0A369VYU6</accession>
<dbReference type="Pfam" id="PF01734">
    <property type="entry name" value="Patatin"/>
    <property type="match status" value="1"/>
</dbReference>
<dbReference type="Gene3D" id="3.40.1090.10">
    <property type="entry name" value="Cytosolic phospholipase A2 catalytic domain"/>
    <property type="match status" value="2"/>
</dbReference>
<keyword evidence="1 4" id="KW-0378">Hydrolase</keyword>
<feature type="active site" description="Proton acceptor" evidence="4">
    <location>
        <position position="186"/>
    </location>
</feature>
<evidence type="ECO:0000313" key="7">
    <source>
        <dbReference type="Proteomes" id="UP000253918"/>
    </source>
</evidence>
<keyword evidence="3 4" id="KW-0443">Lipid metabolism</keyword>
<evidence type="ECO:0000256" key="4">
    <source>
        <dbReference type="PROSITE-ProRule" id="PRU01161"/>
    </source>
</evidence>
<dbReference type="EMBL" id="QQNB01000001">
    <property type="protein sequence ID" value="RDE07488.1"/>
    <property type="molecule type" value="Genomic_DNA"/>
</dbReference>
<comment type="caution">
    <text evidence="4">Lacks conserved residue(s) required for the propagation of feature annotation.</text>
</comment>
<comment type="caution">
    <text evidence="6">The sequence shown here is derived from an EMBL/GenBank/DDBJ whole genome shotgun (WGS) entry which is preliminary data.</text>
</comment>
<dbReference type="InterPro" id="IPR050301">
    <property type="entry name" value="NTE"/>
</dbReference>
<feature type="short sequence motif" description="GXSXG" evidence="4">
    <location>
        <begin position="36"/>
        <end position="40"/>
    </location>
</feature>
<dbReference type="InterPro" id="IPR002641">
    <property type="entry name" value="PNPLA_dom"/>
</dbReference>
<dbReference type="PROSITE" id="PS51635">
    <property type="entry name" value="PNPLA"/>
    <property type="match status" value="1"/>
</dbReference>
<dbReference type="GO" id="GO:0016042">
    <property type="term" value="P:lipid catabolic process"/>
    <property type="evidence" value="ECO:0007669"/>
    <property type="project" value="UniProtKB-UniRule"/>
</dbReference>
<keyword evidence="7" id="KW-1185">Reference proteome</keyword>
<name>A0A369VYU6_9SPHN</name>
<evidence type="ECO:0000256" key="1">
    <source>
        <dbReference type="ARBA" id="ARBA00022801"/>
    </source>
</evidence>
<evidence type="ECO:0000256" key="3">
    <source>
        <dbReference type="ARBA" id="ARBA00023098"/>
    </source>
</evidence>
<feature type="domain" description="PNPLA" evidence="5">
    <location>
        <begin position="5"/>
        <end position="199"/>
    </location>
</feature>
<proteinExistence type="predicted"/>
<dbReference type="SUPFAM" id="SSF52151">
    <property type="entry name" value="FabD/lysophospholipase-like"/>
    <property type="match status" value="1"/>
</dbReference>
<evidence type="ECO:0000313" key="6">
    <source>
        <dbReference type="EMBL" id="RDE07488.1"/>
    </source>
</evidence>
<dbReference type="PANTHER" id="PTHR14226:SF57">
    <property type="entry name" value="BLR7027 PROTEIN"/>
    <property type="match status" value="1"/>
</dbReference>
<feature type="active site" description="Nucleophile" evidence="4">
    <location>
        <position position="38"/>
    </location>
</feature>
<reference evidence="6 7" key="1">
    <citation type="submission" date="2018-07" db="EMBL/GenBank/DDBJ databases">
        <title>a novel species of Sphingomonas isolated from the rhizosphere soil of Araceae plant.</title>
        <authorList>
            <person name="Zhiyong W."/>
            <person name="Qinglan Z."/>
            <person name="Zhiwei F."/>
            <person name="Ding X."/>
            <person name="Gejiao W."/>
            <person name="Shixue Z."/>
        </authorList>
    </citation>
    <scope>NUCLEOTIDE SEQUENCE [LARGE SCALE GENOMIC DNA]</scope>
    <source>
        <strain evidence="6 7">WZY 27</strain>
    </source>
</reference>
<sequence>MTLALALSGGNALGAYQAGAYQALHEAGLEPAFLSGASVGAINGALIAGNAREERLARLRAFWQPATADAAADGPLDSWRRSAAVAWSIAAGRPQLFHPRGLLGTPDLPSLFDSRPLRDTLLHLADFDRLNAGPMRYVASAVDLETGDDVLLDSAETRITPDHVRASGALLPAFQPVEIEGRLLGDAGLSANLPIDAVLTRGTGERPLLLVAIDLLPLSAPRPATLGNVVERMQDLSFATQGRRALEAWQTIFDLKERAGDPLPSVTLLHVLYTDQRREVAGKSMDFSPASVRERWQTGARDMREGLARIASGAVPLGAPGLAVHRVELVGK</sequence>
<dbReference type="InterPro" id="IPR016035">
    <property type="entry name" value="Acyl_Trfase/lysoPLipase"/>
</dbReference>
<gene>
    <name evidence="6" type="ORF">DVW87_04380</name>
</gene>
<dbReference type="Pfam" id="PF12536">
    <property type="entry name" value="DUF3734"/>
    <property type="match status" value="1"/>
</dbReference>
<keyword evidence="2 4" id="KW-0442">Lipid degradation</keyword>
<dbReference type="AlphaFoldDB" id="A0A369VYU6"/>